<geneLocation type="mitochondrion" evidence="2"/>
<name>A0A4P9JLE7_9SPIT</name>
<proteinExistence type="predicted"/>
<dbReference type="EMBL" id="MH888186">
    <property type="protein sequence ID" value="QCU82638.1"/>
    <property type="molecule type" value="Genomic_DNA"/>
</dbReference>
<gene>
    <name evidence="2" type="primary">orf101</name>
</gene>
<evidence type="ECO:0000256" key="1">
    <source>
        <dbReference type="SAM" id="Phobius"/>
    </source>
</evidence>
<keyword evidence="2" id="KW-0496">Mitochondrion</keyword>
<organism evidence="2">
    <name type="scientific">Pseudourostyla cristata</name>
    <dbReference type="NCBI Taxonomy" id="293816"/>
    <lineage>
        <taxon>Eukaryota</taxon>
        <taxon>Sar</taxon>
        <taxon>Alveolata</taxon>
        <taxon>Ciliophora</taxon>
        <taxon>Intramacronucleata</taxon>
        <taxon>Spirotrichea</taxon>
        <taxon>Stichotrichia</taxon>
        <taxon>Urostylida</taxon>
        <taxon>Pseudourostylidae</taxon>
        <taxon>Pseudourostyla</taxon>
    </lineage>
</organism>
<dbReference type="AlphaFoldDB" id="A0A4P9JLE7"/>
<keyword evidence="1" id="KW-0812">Transmembrane</keyword>
<keyword evidence="1" id="KW-1133">Transmembrane helix</keyword>
<evidence type="ECO:0000313" key="2">
    <source>
        <dbReference type="EMBL" id="QCU82638.1"/>
    </source>
</evidence>
<protein>
    <submittedName>
        <fullName evidence="2">Uncharacterized protein</fullName>
    </submittedName>
</protein>
<reference evidence="2" key="1">
    <citation type="journal article" date="2019" name="Mitochondrial DNA Part B Resour">
        <title>The mitochondrial genome of the ciliate Pseudourostyla cristata (Ciliophora, Urostylida).</title>
        <authorList>
            <person name="Park K.-M."/>
            <person name="Min G.-S."/>
            <person name="Kim S."/>
        </authorList>
    </citation>
    <scope>NUCLEOTIDE SEQUENCE</scope>
</reference>
<feature type="transmembrane region" description="Helical" evidence="1">
    <location>
        <begin position="29"/>
        <end position="49"/>
    </location>
</feature>
<sequence length="101" mass="12417">MYWILMMPFYYHFGSYQWFSDLISLFHEIGNILSVYYLALIFIGLLLYYRNVLFNIFDKNLFKNFFSRASLIAFLTHISFFFISIFDTIIYFLNRFFKSNK</sequence>
<feature type="transmembrane region" description="Helical" evidence="1">
    <location>
        <begin position="70"/>
        <end position="93"/>
    </location>
</feature>
<accession>A0A4P9JLE7</accession>
<keyword evidence="1" id="KW-0472">Membrane</keyword>